<proteinExistence type="predicted"/>
<keyword evidence="3" id="KW-1185">Reference proteome</keyword>
<evidence type="ECO:0000313" key="2">
    <source>
        <dbReference type="EMBL" id="MCI3277462.1"/>
    </source>
</evidence>
<dbReference type="EMBL" id="JALDAY010000015">
    <property type="protein sequence ID" value="MCI3277462.1"/>
    <property type="molecule type" value="Genomic_DNA"/>
</dbReference>
<dbReference type="SUPFAM" id="SSF46894">
    <property type="entry name" value="C-terminal effector domain of the bipartite response regulators"/>
    <property type="match status" value="1"/>
</dbReference>
<dbReference type="InterPro" id="IPR000792">
    <property type="entry name" value="Tscrpt_reg_LuxR_C"/>
</dbReference>
<dbReference type="InterPro" id="IPR016032">
    <property type="entry name" value="Sig_transdc_resp-reg_C-effctor"/>
</dbReference>
<name>A0ABS9YJN7_9ACTN</name>
<accession>A0ABS9YJN7</accession>
<protein>
    <submittedName>
        <fullName evidence="2">LuxR C-terminal-related transcriptional regulator</fullName>
    </submittedName>
</protein>
<comment type="caution">
    <text evidence="2">The sequence shown here is derived from an EMBL/GenBank/DDBJ whole genome shotgun (WGS) entry which is preliminary data.</text>
</comment>
<evidence type="ECO:0000313" key="3">
    <source>
        <dbReference type="Proteomes" id="UP001165269"/>
    </source>
</evidence>
<dbReference type="InterPro" id="IPR036388">
    <property type="entry name" value="WH-like_DNA-bd_sf"/>
</dbReference>
<dbReference type="Proteomes" id="UP001165269">
    <property type="component" value="Unassembled WGS sequence"/>
</dbReference>
<gene>
    <name evidence="2" type="ORF">MQP27_40980</name>
</gene>
<dbReference type="SMART" id="SM00421">
    <property type="entry name" value="HTH_LUXR"/>
    <property type="match status" value="1"/>
</dbReference>
<evidence type="ECO:0000259" key="1">
    <source>
        <dbReference type="SMART" id="SM00421"/>
    </source>
</evidence>
<reference evidence="2" key="1">
    <citation type="submission" date="2022-03" db="EMBL/GenBank/DDBJ databases">
        <title>Streptomyces 7R015 and 7R016 isolated from Barleria lupulina in Thailand.</title>
        <authorList>
            <person name="Kanchanasin P."/>
            <person name="Phongsopitanun W."/>
            <person name="Tanasupawat S."/>
        </authorList>
    </citation>
    <scope>NUCLEOTIDE SEQUENCE</scope>
    <source>
        <strain evidence="2">7R015</strain>
    </source>
</reference>
<dbReference type="Gene3D" id="1.10.10.10">
    <property type="entry name" value="Winged helix-like DNA-binding domain superfamily/Winged helix DNA-binding domain"/>
    <property type="match status" value="1"/>
</dbReference>
<feature type="domain" description="HTH luxR-type" evidence="1">
    <location>
        <begin position="61"/>
        <end position="118"/>
    </location>
</feature>
<dbReference type="RefSeq" id="WP_242775186.1">
    <property type="nucleotide sequence ID" value="NZ_JALDAY010000015.1"/>
</dbReference>
<sequence>MADDNLTFPWARSYDADQLAAFVEDLWGAASGDNDLETLDAIERVIAAHRPEPEPEEAPVECPLDARDIEVLVCLANGHTRLGAARKVSMSEDAVRALLARMYLRLGVQNAAHAVATAQHYRWLPTDKLNIPQPIVVQRMSPQAWKAHYRERAQQLRARPGEFVTVGPYFSFDGARRAVHRIQLGLLDDFRPAGSFEATAYTEAGLWAVRARYVGTASTPQKAVS</sequence>
<organism evidence="2 3">
    <name type="scientific">Streptomyces cylindrosporus</name>
    <dbReference type="NCBI Taxonomy" id="2927583"/>
    <lineage>
        <taxon>Bacteria</taxon>
        <taxon>Bacillati</taxon>
        <taxon>Actinomycetota</taxon>
        <taxon>Actinomycetes</taxon>
        <taxon>Kitasatosporales</taxon>
        <taxon>Streptomycetaceae</taxon>
        <taxon>Streptomyces</taxon>
    </lineage>
</organism>